<feature type="transmembrane region" description="Helical" evidence="1">
    <location>
        <begin position="141"/>
        <end position="163"/>
    </location>
</feature>
<reference evidence="2 3" key="1">
    <citation type="submission" date="2016-03" db="EMBL/GenBank/DDBJ databases">
        <title>Niastella vici sp. nov., isolated from farmland soil.</title>
        <authorList>
            <person name="Chen L."/>
            <person name="Wang D."/>
            <person name="Yang S."/>
            <person name="Wang G."/>
        </authorList>
    </citation>
    <scope>NUCLEOTIDE SEQUENCE [LARGE SCALE GENOMIC DNA]</scope>
    <source>
        <strain evidence="2 3">DJ57</strain>
    </source>
</reference>
<evidence type="ECO:0000256" key="1">
    <source>
        <dbReference type="SAM" id="Phobius"/>
    </source>
</evidence>
<feature type="transmembrane region" description="Helical" evidence="1">
    <location>
        <begin position="21"/>
        <end position="44"/>
    </location>
</feature>
<proteinExistence type="predicted"/>
<dbReference type="Proteomes" id="UP000192796">
    <property type="component" value="Unassembled WGS sequence"/>
</dbReference>
<dbReference type="EMBL" id="LVYD01000074">
    <property type="protein sequence ID" value="OQP59675.1"/>
    <property type="molecule type" value="Genomic_DNA"/>
</dbReference>
<protein>
    <recommendedName>
        <fullName evidence="4">DUF2975 domain-containing protein</fullName>
    </recommendedName>
</protein>
<accession>A0A1V9FMU7</accession>
<evidence type="ECO:0008006" key="4">
    <source>
        <dbReference type="Google" id="ProtNLM"/>
    </source>
</evidence>
<keyword evidence="1" id="KW-0812">Transmembrane</keyword>
<name>A0A1V9FMU7_9BACT</name>
<keyword evidence="1" id="KW-0472">Membrane</keyword>
<keyword evidence="3" id="KW-1185">Reference proteome</keyword>
<keyword evidence="1" id="KW-1133">Transmembrane helix</keyword>
<dbReference type="RefSeq" id="WP_081154315.1">
    <property type="nucleotide sequence ID" value="NZ_LVYD01000074.1"/>
</dbReference>
<sequence>MSTDKTESAITLHGKIVETGLLIGLWVSAFIMFITLGIGLYKIIHGLVVEFMPLETKKVLINELLEGLELIFVSPLAYLLVLSLLKYNSAVKPRLNPDLKTKSKYIGNAKLEITTVKSLSVSLFISIIILHTMEDIFTGKLTLTLITIIGFLLAILICWYYLLDRLSDELEKKIIEL</sequence>
<evidence type="ECO:0000313" key="2">
    <source>
        <dbReference type="EMBL" id="OQP59675.1"/>
    </source>
</evidence>
<feature type="transmembrane region" description="Helical" evidence="1">
    <location>
        <begin position="64"/>
        <end position="85"/>
    </location>
</feature>
<comment type="caution">
    <text evidence="2">The sequence shown here is derived from an EMBL/GenBank/DDBJ whole genome shotgun (WGS) entry which is preliminary data.</text>
</comment>
<evidence type="ECO:0000313" key="3">
    <source>
        <dbReference type="Proteomes" id="UP000192796"/>
    </source>
</evidence>
<dbReference type="AlphaFoldDB" id="A0A1V9FMU7"/>
<organism evidence="2 3">
    <name type="scientific">Niastella vici</name>
    <dbReference type="NCBI Taxonomy" id="1703345"/>
    <lineage>
        <taxon>Bacteria</taxon>
        <taxon>Pseudomonadati</taxon>
        <taxon>Bacteroidota</taxon>
        <taxon>Chitinophagia</taxon>
        <taxon>Chitinophagales</taxon>
        <taxon>Chitinophagaceae</taxon>
        <taxon>Niastella</taxon>
    </lineage>
</organism>
<dbReference type="STRING" id="1703345.A3860_36510"/>
<gene>
    <name evidence="2" type="ORF">A3860_36510</name>
</gene>
<feature type="transmembrane region" description="Helical" evidence="1">
    <location>
        <begin position="105"/>
        <end position="129"/>
    </location>
</feature>